<dbReference type="InterPro" id="IPR051313">
    <property type="entry name" value="Bact_iron-sidero_bind"/>
</dbReference>
<dbReference type="InterPro" id="IPR002491">
    <property type="entry name" value="ABC_transptr_periplasmic_BD"/>
</dbReference>
<gene>
    <name evidence="7" type="ORF">D7231_25450</name>
</gene>
<evidence type="ECO:0000256" key="1">
    <source>
        <dbReference type="ARBA" id="ARBA00004196"/>
    </source>
</evidence>
<dbReference type="PANTHER" id="PTHR30532">
    <property type="entry name" value="IRON III DICITRATE-BINDING PERIPLASMIC PROTEIN"/>
    <property type="match status" value="1"/>
</dbReference>
<keyword evidence="3" id="KW-0813">Transport</keyword>
<evidence type="ECO:0000259" key="6">
    <source>
        <dbReference type="PROSITE" id="PS50983"/>
    </source>
</evidence>
<protein>
    <submittedName>
        <fullName evidence="7">Iron-siderophore ABC transporter substrate-binding protein</fullName>
    </submittedName>
</protein>
<evidence type="ECO:0000256" key="3">
    <source>
        <dbReference type="ARBA" id="ARBA00022448"/>
    </source>
</evidence>
<dbReference type="GO" id="GO:0030288">
    <property type="term" value="C:outer membrane-bounded periplasmic space"/>
    <property type="evidence" value="ECO:0007669"/>
    <property type="project" value="TreeGrafter"/>
</dbReference>
<feature type="domain" description="Fe/B12 periplasmic-binding" evidence="6">
    <location>
        <begin position="69"/>
        <end position="332"/>
    </location>
</feature>
<dbReference type="GO" id="GO:1901678">
    <property type="term" value="P:iron coordination entity transport"/>
    <property type="evidence" value="ECO:0007669"/>
    <property type="project" value="UniProtKB-ARBA"/>
</dbReference>
<comment type="similarity">
    <text evidence="2">Belongs to the bacterial solute-binding protein 8 family.</text>
</comment>
<dbReference type="RefSeq" id="WP_120757860.1">
    <property type="nucleotide sequence ID" value="NZ_RBAM01000011.1"/>
</dbReference>
<sequence length="334" mass="35733">MTVLRPAQNRMRRVFAASLAVIIGAAALGACGDGETKQDDDKPAAAGAGFPRSVTHAMGTTEIKKKPRRVVVLDTGELDDVTMLGIEPVGAVSPHMKTEGGFPSYLSGKTKDTKDVGPMAEPNIERIMSLKPDLILSSKVRHAKVYDKLKGIAPTVFTETTGAPWKDNLKAHAEALGLEKEAGAAMEAYEKRAKALGEEIKKKNDGKMPTASVVRFVAGPTRLYQKQSFSGIVLSDIGLRRPASQDVDKAMLEVSPEQIDKADADLMFVTVADDPKKTQQSAVQDNPLWKELGAVKNDKVVQVPDETWMSGIGIQAANHLVDDVAKAAGVPAPK</sequence>
<accession>A0A3B0AZY7</accession>
<dbReference type="Gene3D" id="3.40.50.1980">
    <property type="entry name" value="Nitrogenase molybdenum iron protein domain"/>
    <property type="match status" value="2"/>
</dbReference>
<feature type="signal peptide" evidence="5">
    <location>
        <begin position="1"/>
        <end position="32"/>
    </location>
</feature>
<dbReference type="PANTHER" id="PTHR30532:SF21">
    <property type="entry name" value="SIDEROPHORE-BINDING LIPOPROTEIN YFIY-RELATED"/>
    <property type="match status" value="1"/>
</dbReference>
<keyword evidence="4 5" id="KW-0732">Signal</keyword>
<dbReference type="Pfam" id="PF01497">
    <property type="entry name" value="Peripla_BP_2"/>
    <property type="match status" value="1"/>
</dbReference>
<keyword evidence="8" id="KW-1185">Reference proteome</keyword>
<dbReference type="Proteomes" id="UP000270343">
    <property type="component" value="Unassembled WGS sequence"/>
</dbReference>
<name>A0A3B0AZY7_9ACTN</name>
<proteinExistence type="inferred from homology"/>
<evidence type="ECO:0000256" key="4">
    <source>
        <dbReference type="ARBA" id="ARBA00022729"/>
    </source>
</evidence>
<organism evidence="7 8">
    <name type="scientific">Streptomyces klenkii</name>
    <dbReference type="NCBI Taxonomy" id="1420899"/>
    <lineage>
        <taxon>Bacteria</taxon>
        <taxon>Bacillati</taxon>
        <taxon>Actinomycetota</taxon>
        <taxon>Actinomycetes</taxon>
        <taxon>Kitasatosporales</taxon>
        <taxon>Streptomycetaceae</taxon>
        <taxon>Streptomyces</taxon>
    </lineage>
</organism>
<feature type="chain" id="PRO_5039683947" evidence="5">
    <location>
        <begin position="33"/>
        <end position="334"/>
    </location>
</feature>
<evidence type="ECO:0000256" key="2">
    <source>
        <dbReference type="ARBA" id="ARBA00008814"/>
    </source>
</evidence>
<evidence type="ECO:0000313" key="7">
    <source>
        <dbReference type="EMBL" id="RKN65626.1"/>
    </source>
</evidence>
<evidence type="ECO:0000256" key="5">
    <source>
        <dbReference type="SAM" id="SignalP"/>
    </source>
</evidence>
<dbReference type="PROSITE" id="PS51257">
    <property type="entry name" value="PROKAR_LIPOPROTEIN"/>
    <property type="match status" value="1"/>
</dbReference>
<comment type="caution">
    <text evidence="7">The sequence shown here is derived from an EMBL/GenBank/DDBJ whole genome shotgun (WGS) entry which is preliminary data.</text>
</comment>
<dbReference type="SUPFAM" id="SSF53807">
    <property type="entry name" value="Helical backbone' metal receptor"/>
    <property type="match status" value="1"/>
</dbReference>
<dbReference type="CDD" id="cd01146">
    <property type="entry name" value="FhuD"/>
    <property type="match status" value="1"/>
</dbReference>
<evidence type="ECO:0000313" key="8">
    <source>
        <dbReference type="Proteomes" id="UP000270343"/>
    </source>
</evidence>
<dbReference type="AlphaFoldDB" id="A0A3B0AZY7"/>
<reference evidence="7 8" key="1">
    <citation type="journal article" date="2015" name="Antonie Van Leeuwenhoek">
        <title>Streptomyces klenkii sp. nov., isolated from deep marine sediment.</title>
        <authorList>
            <person name="Veyisoglu A."/>
            <person name="Sahin N."/>
        </authorList>
    </citation>
    <scope>NUCLEOTIDE SEQUENCE [LARGE SCALE GENOMIC DNA]</scope>
    <source>
        <strain evidence="7 8">KCTC 29202</strain>
    </source>
</reference>
<dbReference type="PROSITE" id="PS50983">
    <property type="entry name" value="FE_B12_PBP"/>
    <property type="match status" value="1"/>
</dbReference>
<dbReference type="EMBL" id="RBAM01000011">
    <property type="protein sequence ID" value="RKN65626.1"/>
    <property type="molecule type" value="Genomic_DNA"/>
</dbReference>
<dbReference type="OrthoDB" id="9793175at2"/>
<comment type="subcellular location">
    <subcellularLocation>
        <location evidence="1">Cell envelope</location>
    </subcellularLocation>
</comment>